<comment type="subcellular location">
    <subcellularLocation>
        <location evidence="1">Apical cell membrane</location>
        <topology evidence="1">Single-pass type I membrane protein</topology>
    </subcellularLocation>
</comment>
<keyword evidence="11" id="KW-0378">Hydrolase</keyword>
<evidence type="ECO:0000256" key="4">
    <source>
        <dbReference type="ARBA" id="ARBA00013278"/>
    </source>
</evidence>
<dbReference type="InterPro" id="IPR035547">
    <property type="entry name" value="Phospholipase_B"/>
</dbReference>
<comment type="function">
    <text evidence="24">Calcium-independent membrane-associated phospholipase that catalyzes complete diacylation of phospholipids by hydrolyzing both sn-1 and sn-2 fatty acyl chains attached to the glycerol backbone (phospholipase B activity). Has dual phospholipase and lysophospholipase activities toward diacylphospholipids. Preferentially cleaves sn-2 ester bonds over sn-1 bonds. Acts as a lipase toward glycerolipid substrates. Hydrolyzes fatty acyl chains of diacylglycerols with preference for the sn-2 position and of triacylglycerols with not positional selectivity. May also hydrolyze long chain retinyl esters such as retinyl palmitate. May contribute to digestion of dietary phospholipids, glycerolipids and retinoids, facilitating lipid absorption at the brush border.</text>
</comment>
<evidence type="ECO:0000256" key="43">
    <source>
        <dbReference type="ARBA" id="ARBA00048939"/>
    </source>
</evidence>
<evidence type="ECO:0000256" key="2">
    <source>
        <dbReference type="ARBA" id="ARBA00009979"/>
    </source>
</evidence>
<evidence type="ECO:0000256" key="27">
    <source>
        <dbReference type="ARBA" id="ARBA00047438"/>
    </source>
</evidence>
<evidence type="ECO:0000256" key="30">
    <source>
        <dbReference type="ARBA" id="ARBA00048015"/>
    </source>
</evidence>
<dbReference type="KEGG" id="ccal:108629599"/>
<evidence type="ECO:0000313" key="48">
    <source>
        <dbReference type="Proteomes" id="UP000694925"/>
    </source>
</evidence>
<feature type="chain" id="PRO_5042515220" description="Phospholipase B1, membrane-associated" evidence="47">
    <location>
        <begin position="19"/>
        <end position="419"/>
    </location>
</feature>
<evidence type="ECO:0000256" key="1">
    <source>
        <dbReference type="ARBA" id="ARBA00004247"/>
    </source>
</evidence>
<evidence type="ECO:0000256" key="29">
    <source>
        <dbReference type="ARBA" id="ARBA00048011"/>
    </source>
</evidence>
<evidence type="ECO:0000256" key="41">
    <source>
        <dbReference type="ARBA" id="ARBA00048869"/>
    </source>
</evidence>
<dbReference type="InterPro" id="IPR036514">
    <property type="entry name" value="SGNH_hydro_sf"/>
</dbReference>
<evidence type="ECO:0000256" key="10">
    <source>
        <dbReference type="ARBA" id="ARBA00022737"/>
    </source>
</evidence>
<comment type="catalytic activity">
    <reaction evidence="42">
        <text>1-O-hexadecyl-2-(9Z)-octadecenoyl-sn-glycero-3-phosphocholine + H2O = 1-O-hexadecyl-sn-glycero-3-phosphocholine + (9Z)-octadecenoate + H(+)</text>
        <dbReference type="Rhea" id="RHEA:40915"/>
        <dbReference type="ChEBI" id="CHEBI:15377"/>
        <dbReference type="ChEBI" id="CHEBI:15378"/>
        <dbReference type="ChEBI" id="CHEBI:30823"/>
        <dbReference type="ChEBI" id="CHEBI:34112"/>
        <dbReference type="ChEBI" id="CHEBI:64496"/>
    </reaction>
    <physiologicalReaction direction="left-to-right" evidence="42">
        <dbReference type="Rhea" id="RHEA:40916"/>
    </physiologicalReaction>
</comment>
<evidence type="ECO:0000256" key="25">
    <source>
        <dbReference type="ARBA" id="ARBA00047324"/>
    </source>
</evidence>
<dbReference type="EC" id="3.1.1.4" evidence="4"/>
<evidence type="ECO:0000256" key="42">
    <source>
        <dbReference type="ARBA" id="ARBA00048872"/>
    </source>
</evidence>
<evidence type="ECO:0000256" key="9">
    <source>
        <dbReference type="ARBA" id="ARBA00022729"/>
    </source>
</evidence>
<evidence type="ECO:0000256" key="38">
    <source>
        <dbReference type="ARBA" id="ARBA00048613"/>
    </source>
</evidence>
<dbReference type="PANTHER" id="PTHR21325">
    <property type="entry name" value="PHOSPHOLIPASE B, PLB1"/>
    <property type="match status" value="1"/>
</dbReference>
<evidence type="ECO:0000256" key="39">
    <source>
        <dbReference type="ARBA" id="ARBA00048656"/>
    </source>
</evidence>
<protein>
    <recommendedName>
        <fullName evidence="6">Phospholipase B1, membrane-associated</fullName>
        <ecNumber evidence="5">3.1.1.3</ecNumber>
        <ecNumber evidence="4">3.1.1.4</ecNumber>
        <ecNumber evidence="3">3.1.1.5</ecNumber>
    </recommendedName>
    <alternativeName>
        <fullName evidence="20">Lysophospholipase</fullName>
    </alternativeName>
    <alternativeName>
        <fullName evidence="21">Phospholipase A2</fullName>
    </alternativeName>
    <alternativeName>
        <fullName evidence="23">Phospholipase B/lipase</fullName>
    </alternativeName>
    <alternativeName>
        <fullName evidence="22">Triacylglycerol lipase</fullName>
    </alternativeName>
</protein>
<dbReference type="Gene3D" id="3.40.50.1110">
    <property type="entry name" value="SGNH hydrolase"/>
    <property type="match status" value="1"/>
</dbReference>
<evidence type="ECO:0000256" key="46">
    <source>
        <dbReference type="ARBA" id="ARBA00049461"/>
    </source>
</evidence>
<evidence type="ECO:0000256" key="8">
    <source>
        <dbReference type="ARBA" id="ARBA00022692"/>
    </source>
</evidence>
<feature type="signal peptide" evidence="47">
    <location>
        <begin position="1"/>
        <end position="18"/>
    </location>
</feature>
<dbReference type="Pfam" id="PF00657">
    <property type="entry name" value="Lipase_GDSL"/>
    <property type="match status" value="1"/>
</dbReference>
<comment type="catalytic activity">
    <reaction evidence="41">
        <text>1,3-dihexadecanoyl-2-(9Z-octadecenoyl)glycerol + H2O = 1,3-dihexadecanoylglycerol + (9Z)-octadecenoate + H(+)</text>
        <dbReference type="Rhea" id="RHEA:40983"/>
        <dbReference type="ChEBI" id="CHEBI:15377"/>
        <dbReference type="ChEBI" id="CHEBI:15378"/>
        <dbReference type="ChEBI" id="CHEBI:30823"/>
        <dbReference type="ChEBI" id="CHEBI:75688"/>
        <dbReference type="ChEBI" id="CHEBI:77619"/>
    </reaction>
    <physiologicalReaction direction="left-to-right" evidence="41">
        <dbReference type="Rhea" id="RHEA:40984"/>
    </physiologicalReaction>
</comment>
<comment type="catalytic activity">
    <reaction evidence="43">
        <text>1-hexadecanoyl-2-(9Z)-octadecenoyl-3-octadecanoyl-sn-glycerol + H2O = 1-hexadecanoyl-3-octadecanoyl-sn-glycerol + (9Z)-octadecenoate + H(+)</text>
        <dbReference type="Rhea" id="RHEA:41103"/>
        <dbReference type="ChEBI" id="CHEBI:15377"/>
        <dbReference type="ChEBI" id="CHEBI:15378"/>
        <dbReference type="ChEBI" id="CHEBI:30823"/>
        <dbReference type="ChEBI" id="CHEBI:77623"/>
        <dbReference type="ChEBI" id="CHEBI:77624"/>
    </reaction>
    <physiologicalReaction direction="left-to-right" evidence="43">
        <dbReference type="Rhea" id="RHEA:41104"/>
    </physiologicalReaction>
</comment>
<evidence type="ECO:0000256" key="18">
    <source>
        <dbReference type="ARBA" id="ARBA00023408"/>
    </source>
</evidence>
<evidence type="ECO:0000256" key="17">
    <source>
        <dbReference type="ARBA" id="ARBA00023369"/>
    </source>
</evidence>
<comment type="similarity">
    <text evidence="2">Belongs to the 'GDSL' lipolytic enzyme family. Phospholipase B1 subfamily.</text>
</comment>
<dbReference type="GO" id="GO:0006644">
    <property type="term" value="P:phospholipid metabolic process"/>
    <property type="evidence" value="ECO:0007669"/>
    <property type="project" value="TreeGrafter"/>
</dbReference>
<comment type="catalytic activity">
    <reaction evidence="30">
        <text>1-hexadecanoyl-2-(9Z-octadecenoyl)-sn-glycero-3-phospho-(1'-sn-glycerol) + H2O = 1-hexadecanoyl-sn-glycero-3-phospho-(1'-sn-glycerol) + (9Z)-octadecenoate + H(+)</text>
        <dbReference type="Rhea" id="RHEA:40919"/>
        <dbReference type="ChEBI" id="CHEBI:15377"/>
        <dbReference type="ChEBI" id="CHEBI:15378"/>
        <dbReference type="ChEBI" id="CHEBI:30823"/>
        <dbReference type="ChEBI" id="CHEBI:72841"/>
        <dbReference type="ChEBI" id="CHEBI:75158"/>
    </reaction>
    <physiologicalReaction direction="left-to-right" evidence="30">
        <dbReference type="Rhea" id="RHEA:40920"/>
    </physiologicalReaction>
</comment>
<evidence type="ECO:0000256" key="47">
    <source>
        <dbReference type="SAM" id="SignalP"/>
    </source>
</evidence>
<evidence type="ECO:0000256" key="37">
    <source>
        <dbReference type="ARBA" id="ARBA00048454"/>
    </source>
</evidence>
<comment type="catalytic activity">
    <reaction evidence="26">
        <text>1,3-dihexadecanoyl-2-(9Z-octadecenoyl)glycerol + H2O = 1-hexadecanoyl-2-(9Z-octadecenoyl)-glycerol + hexadecanoate + H(+)</text>
        <dbReference type="Rhea" id="RHEA:40979"/>
        <dbReference type="ChEBI" id="CHEBI:7896"/>
        <dbReference type="ChEBI" id="CHEBI:15377"/>
        <dbReference type="ChEBI" id="CHEBI:15378"/>
        <dbReference type="ChEBI" id="CHEBI:75585"/>
        <dbReference type="ChEBI" id="CHEBI:75688"/>
    </reaction>
    <physiologicalReaction direction="left-to-right" evidence="26">
        <dbReference type="Rhea" id="RHEA:40980"/>
    </physiologicalReaction>
</comment>
<dbReference type="GO" id="GO:0016324">
    <property type="term" value="C:apical plasma membrane"/>
    <property type="evidence" value="ECO:0007669"/>
    <property type="project" value="UniProtKB-SubCell"/>
</dbReference>
<keyword evidence="15" id="KW-0325">Glycoprotein</keyword>
<evidence type="ECO:0000256" key="35">
    <source>
        <dbReference type="ARBA" id="ARBA00048374"/>
    </source>
</evidence>
<dbReference type="PANTHER" id="PTHR21325:SF31">
    <property type="entry name" value="GH22081P-RELATED"/>
    <property type="match status" value="1"/>
</dbReference>
<keyword evidence="12" id="KW-1133">Transmembrane helix</keyword>
<comment type="catalytic activity">
    <reaction evidence="17">
        <text>a triacylglycerol + H2O = a diacylglycerol + a fatty acid + H(+)</text>
        <dbReference type="Rhea" id="RHEA:12044"/>
        <dbReference type="ChEBI" id="CHEBI:15377"/>
        <dbReference type="ChEBI" id="CHEBI:15378"/>
        <dbReference type="ChEBI" id="CHEBI:17855"/>
        <dbReference type="ChEBI" id="CHEBI:18035"/>
        <dbReference type="ChEBI" id="CHEBI:28868"/>
        <dbReference type="EC" id="3.1.1.3"/>
    </reaction>
    <physiologicalReaction direction="left-to-right" evidence="17">
        <dbReference type="Rhea" id="RHEA:12045"/>
    </physiologicalReaction>
</comment>
<keyword evidence="8" id="KW-0812">Transmembrane</keyword>
<comment type="catalytic activity">
    <reaction evidence="18">
        <text>1-hexadecanoyl-2-(9Z,12Z-octadecadienoyl)-sn-glycero-3-phosphocholine + H2O = (9Z,12Z)-octadecadienoate + 1-hexadecanoyl-sn-glycero-3-phosphocholine + H(+)</text>
        <dbReference type="Rhea" id="RHEA:40811"/>
        <dbReference type="ChEBI" id="CHEBI:15377"/>
        <dbReference type="ChEBI" id="CHEBI:15378"/>
        <dbReference type="ChEBI" id="CHEBI:30245"/>
        <dbReference type="ChEBI" id="CHEBI:72998"/>
        <dbReference type="ChEBI" id="CHEBI:73002"/>
    </reaction>
    <physiologicalReaction direction="left-to-right" evidence="18">
        <dbReference type="Rhea" id="RHEA:40812"/>
    </physiologicalReaction>
</comment>
<comment type="catalytic activity">
    <reaction evidence="29">
        <text>2,3-di-(9Z)-octadecenoyl-sn-glycerol + H2O = 3-(9Z-octadecenoyl)-sn-glycerol + (9Z)-octadecenoate + H(+)</text>
        <dbReference type="Rhea" id="RHEA:42604"/>
        <dbReference type="ChEBI" id="CHEBI:15377"/>
        <dbReference type="ChEBI" id="CHEBI:15378"/>
        <dbReference type="ChEBI" id="CHEBI:30823"/>
        <dbReference type="ChEBI" id="CHEBI:75824"/>
        <dbReference type="ChEBI" id="CHEBI:75938"/>
    </reaction>
    <physiologicalReaction direction="left-to-right" evidence="29">
        <dbReference type="Rhea" id="RHEA:42605"/>
    </physiologicalReaction>
</comment>
<dbReference type="PROSITE" id="PS01098">
    <property type="entry name" value="LIPASE_GDSL_SER"/>
    <property type="match status" value="1"/>
</dbReference>
<comment type="catalytic activity">
    <reaction evidence="37">
        <text>a 1-acyl-sn-glycero-3-phosphocholine + H2O = sn-glycerol 3-phosphocholine + a fatty acid + H(+)</text>
        <dbReference type="Rhea" id="RHEA:15177"/>
        <dbReference type="ChEBI" id="CHEBI:15377"/>
        <dbReference type="ChEBI" id="CHEBI:15378"/>
        <dbReference type="ChEBI" id="CHEBI:16870"/>
        <dbReference type="ChEBI" id="CHEBI:28868"/>
        <dbReference type="ChEBI" id="CHEBI:58168"/>
        <dbReference type="EC" id="3.1.1.5"/>
    </reaction>
    <physiologicalReaction direction="left-to-right" evidence="37">
        <dbReference type="Rhea" id="RHEA:15178"/>
    </physiologicalReaction>
</comment>
<evidence type="ECO:0000256" key="23">
    <source>
        <dbReference type="ARBA" id="ARBA00033022"/>
    </source>
</evidence>
<evidence type="ECO:0000256" key="21">
    <source>
        <dbReference type="ARBA" id="ARBA00031182"/>
    </source>
</evidence>
<comment type="catalytic activity">
    <reaction evidence="34">
        <text>1-hexadecanoyl-2-(9Z,12Z-octadecadienoyl)-sn-glycero-3-phosphocholine + H2O = 2-(9Z,12Z-octadecadienoyl)-sn-glycero-3-phosphocholine + hexadecanoate + H(+)</text>
        <dbReference type="Rhea" id="RHEA:40971"/>
        <dbReference type="ChEBI" id="CHEBI:7896"/>
        <dbReference type="ChEBI" id="CHEBI:15377"/>
        <dbReference type="ChEBI" id="CHEBI:15378"/>
        <dbReference type="ChEBI" id="CHEBI:73002"/>
        <dbReference type="ChEBI" id="CHEBI:76084"/>
    </reaction>
    <physiologicalReaction direction="left-to-right" evidence="34">
        <dbReference type="Rhea" id="RHEA:40972"/>
    </physiologicalReaction>
</comment>
<keyword evidence="16" id="KW-1208">Phospholipid metabolism</keyword>
<evidence type="ECO:0000256" key="34">
    <source>
        <dbReference type="ARBA" id="ARBA00048362"/>
    </source>
</evidence>
<comment type="catalytic activity">
    <reaction evidence="28">
        <text>1-hexadecanoyl-2-(9Z)-octadecenoyl-3-octadecanoyl-sn-glycerol + H2O = 1-hexadecanoyl-2-(9Z-octadecenoyl)-sn-glycerol + octadecanoate + H(+)</text>
        <dbReference type="Rhea" id="RHEA:41111"/>
        <dbReference type="ChEBI" id="CHEBI:15377"/>
        <dbReference type="ChEBI" id="CHEBI:15378"/>
        <dbReference type="ChEBI" id="CHEBI:25629"/>
        <dbReference type="ChEBI" id="CHEBI:75466"/>
        <dbReference type="ChEBI" id="CHEBI:77623"/>
    </reaction>
    <physiologicalReaction direction="left-to-right" evidence="28">
        <dbReference type="Rhea" id="RHEA:41112"/>
    </physiologicalReaction>
</comment>
<dbReference type="RefSeq" id="XP_017887854.2">
    <property type="nucleotide sequence ID" value="XM_018032365.2"/>
</dbReference>
<keyword evidence="13" id="KW-0443">Lipid metabolism</keyword>
<evidence type="ECO:0000256" key="15">
    <source>
        <dbReference type="ARBA" id="ARBA00023180"/>
    </source>
</evidence>
<keyword evidence="10" id="KW-0677">Repeat</keyword>
<comment type="catalytic activity">
    <reaction evidence="44">
        <text>1,2-dihexadecanoyl-sn-glycero-3-phosphocholine + 2 H2O = sn-glycerol 3-phosphocholine + 2 hexadecanoate + 2 H(+)</text>
        <dbReference type="Rhea" id="RHEA:40975"/>
        <dbReference type="ChEBI" id="CHEBI:7896"/>
        <dbReference type="ChEBI" id="CHEBI:15377"/>
        <dbReference type="ChEBI" id="CHEBI:15378"/>
        <dbReference type="ChEBI" id="CHEBI:16870"/>
        <dbReference type="ChEBI" id="CHEBI:72999"/>
    </reaction>
    <physiologicalReaction direction="left-to-right" evidence="44">
        <dbReference type="Rhea" id="RHEA:40976"/>
    </physiologicalReaction>
</comment>
<dbReference type="EC" id="3.1.1.5" evidence="3"/>
<reference evidence="49" key="1">
    <citation type="submission" date="2025-08" db="UniProtKB">
        <authorList>
            <consortium name="RefSeq"/>
        </authorList>
    </citation>
    <scope>IDENTIFICATION</scope>
    <source>
        <tissue evidence="49">Whole body</tissue>
    </source>
</reference>
<evidence type="ECO:0000256" key="13">
    <source>
        <dbReference type="ARBA" id="ARBA00023098"/>
    </source>
</evidence>
<dbReference type="InterPro" id="IPR008265">
    <property type="entry name" value="Lipase_GDSL_AS"/>
</dbReference>
<evidence type="ECO:0000256" key="45">
    <source>
        <dbReference type="ARBA" id="ARBA00049372"/>
    </source>
</evidence>
<comment type="catalytic activity">
    <reaction evidence="38">
        <text>1-hexadecanoyl-2-(9Z-octadecenoyl)-sn-glycero-3-phosphoethanolamine + H2O = 1-hexadecanoyl-sn-glycero-3-phosphoethanolamine + (9Z)-octadecenoate + H(+)</text>
        <dbReference type="Rhea" id="RHEA:40911"/>
        <dbReference type="ChEBI" id="CHEBI:15377"/>
        <dbReference type="ChEBI" id="CHEBI:15378"/>
        <dbReference type="ChEBI" id="CHEBI:30823"/>
        <dbReference type="ChEBI" id="CHEBI:73004"/>
        <dbReference type="ChEBI" id="CHEBI:73007"/>
    </reaction>
    <physiologicalReaction direction="left-to-right" evidence="38">
        <dbReference type="Rhea" id="RHEA:40912"/>
    </physiologicalReaction>
</comment>
<evidence type="ECO:0000256" key="36">
    <source>
        <dbReference type="ARBA" id="ARBA00048386"/>
    </source>
</evidence>
<evidence type="ECO:0000256" key="3">
    <source>
        <dbReference type="ARBA" id="ARBA00013274"/>
    </source>
</evidence>
<evidence type="ECO:0000256" key="12">
    <source>
        <dbReference type="ARBA" id="ARBA00022989"/>
    </source>
</evidence>
<evidence type="ECO:0000256" key="19">
    <source>
        <dbReference type="ARBA" id="ARBA00023422"/>
    </source>
</evidence>
<dbReference type="Proteomes" id="UP000694925">
    <property type="component" value="Unplaced"/>
</dbReference>
<evidence type="ECO:0000256" key="16">
    <source>
        <dbReference type="ARBA" id="ARBA00023264"/>
    </source>
</evidence>
<keyword evidence="14" id="KW-0472">Membrane</keyword>
<dbReference type="CDD" id="cd01824">
    <property type="entry name" value="Phospholipase_B_like"/>
    <property type="match status" value="1"/>
</dbReference>
<organism evidence="48 49">
    <name type="scientific">Ceratina calcarata</name>
    <dbReference type="NCBI Taxonomy" id="156304"/>
    <lineage>
        <taxon>Eukaryota</taxon>
        <taxon>Metazoa</taxon>
        <taxon>Ecdysozoa</taxon>
        <taxon>Arthropoda</taxon>
        <taxon>Hexapoda</taxon>
        <taxon>Insecta</taxon>
        <taxon>Pterygota</taxon>
        <taxon>Neoptera</taxon>
        <taxon>Endopterygota</taxon>
        <taxon>Hymenoptera</taxon>
        <taxon>Apocrita</taxon>
        <taxon>Aculeata</taxon>
        <taxon>Apoidea</taxon>
        <taxon>Anthophila</taxon>
        <taxon>Apidae</taxon>
        <taxon>Ceratina</taxon>
        <taxon>Zadontomerus</taxon>
    </lineage>
</organism>
<comment type="catalytic activity">
    <reaction evidence="36">
        <text>1,2,3-tri-(9Z-octadecenoyl)-glycerol + H2O = di-(9Z)-octadecenoylglycerol + (9Z)-octadecenoate + H(+)</text>
        <dbReference type="Rhea" id="RHEA:38575"/>
        <dbReference type="ChEBI" id="CHEBI:15377"/>
        <dbReference type="ChEBI" id="CHEBI:15378"/>
        <dbReference type="ChEBI" id="CHEBI:30823"/>
        <dbReference type="ChEBI" id="CHEBI:53753"/>
        <dbReference type="ChEBI" id="CHEBI:75945"/>
    </reaction>
    <physiologicalReaction direction="left-to-right" evidence="36">
        <dbReference type="Rhea" id="RHEA:38576"/>
    </physiologicalReaction>
</comment>
<evidence type="ECO:0000256" key="32">
    <source>
        <dbReference type="ARBA" id="ARBA00048058"/>
    </source>
</evidence>
<evidence type="ECO:0000256" key="44">
    <source>
        <dbReference type="ARBA" id="ARBA00049363"/>
    </source>
</evidence>
<evidence type="ECO:0000256" key="22">
    <source>
        <dbReference type="ARBA" id="ARBA00031485"/>
    </source>
</evidence>
<evidence type="ECO:0000256" key="14">
    <source>
        <dbReference type="ARBA" id="ARBA00023136"/>
    </source>
</evidence>
<accession>A0AAJ7JA78</accession>
<evidence type="ECO:0000313" key="49">
    <source>
        <dbReference type="RefSeq" id="XP_017887854.2"/>
    </source>
</evidence>
<evidence type="ECO:0000256" key="40">
    <source>
        <dbReference type="ARBA" id="ARBA00048699"/>
    </source>
</evidence>
<dbReference type="InterPro" id="IPR001087">
    <property type="entry name" value="GDSL"/>
</dbReference>
<comment type="catalytic activity">
    <reaction evidence="39">
        <text>1-hexadecanoyl-sn-glycero-3-phosphocholine + H2O = sn-glycerol 3-phosphocholine + hexadecanoate + H(+)</text>
        <dbReference type="Rhea" id="RHEA:40435"/>
        <dbReference type="ChEBI" id="CHEBI:7896"/>
        <dbReference type="ChEBI" id="CHEBI:15377"/>
        <dbReference type="ChEBI" id="CHEBI:15378"/>
        <dbReference type="ChEBI" id="CHEBI:16870"/>
        <dbReference type="ChEBI" id="CHEBI:72998"/>
    </reaction>
    <physiologicalReaction direction="left-to-right" evidence="39">
        <dbReference type="Rhea" id="RHEA:40436"/>
    </physiologicalReaction>
</comment>
<sequence>MKKLCMWIFFNLCVFTMSQKTALDSAFNLQIYRQFRNWIFQNFGDGIGTSEGRRSFSGMSLEKVQREIPVDVPFPCNVTNGRSSTVPTSVHRLRPGDIDVIAALGDSLTAGAGIFASNLFQIGIENRGVAGSIGGQGTWRTYLTLPNILKEFNPKLVGYALGDSLTTHPKSQLDVAETGAMSRDMPFMAEYLVKKIKNDPRIDLKKHWKLISLFIGSNDFCSELCSVPSPWSVLEDHKTDLLATLRILRDNLPKTFVTIHLPPHLKALVDTREGRDSLNCYITTTIECSCLFALQFRDQRPEYYEIMRRWQDLEEEVAEYPEFHREDFTVVALPVLKNSMIPLAEDGYSDMSYLSSDCFHISQKSNARYANGLWNNLLEPAGNKTDHWLPVYQKFLCPTPRRPFLMTLENSHWDDNNDV</sequence>
<evidence type="ECO:0000256" key="6">
    <source>
        <dbReference type="ARBA" id="ARBA00015133"/>
    </source>
</evidence>
<evidence type="ECO:0000256" key="11">
    <source>
        <dbReference type="ARBA" id="ARBA00022801"/>
    </source>
</evidence>
<comment type="catalytic activity">
    <reaction evidence="45">
        <text>1,3-di-(9Z-octadecenoyl)-glycerol + H2O = 1-(9Z-octadecenoyl)-glycerol + (9Z)-octadecenoate + H(+)</text>
        <dbReference type="Rhea" id="RHEA:39939"/>
        <dbReference type="ChEBI" id="CHEBI:15377"/>
        <dbReference type="ChEBI" id="CHEBI:15378"/>
        <dbReference type="ChEBI" id="CHEBI:30823"/>
        <dbReference type="ChEBI" id="CHEBI:75342"/>
        <dbReference type="ChEBI" id="CHEBI:75735"/>
    </reaction>
    <physiologicalReaction direction="left-to-right" evidence="45">
        <dbReference type="Rhea" id="RHEA:39940"/>
    </physiologicalReaction>
</comment>
<evidence type="ECO:0000256" key="28">
    <source>
        <dbReference type="ARBA" id="ARBA00047459"/>
    </source>
</evidence>
<keyword evidence="48" id="KW-1185">Reference proteome</keyword>
<comment type="catalytic activity">
    <reaction evidence="33">
        <text>1,2-dihexadecanoyl-sn-glycero-3-phosphocholine + H2O = 1-hexadecanoyl-sn-glycero-3-phosphocholine + hexadecanoate + H(+)</text>
        <dbReference type="Rhea" id="RHEA:41223"/>
        <dbReference type="ChEBI" id="CHEBI:7896"/>
        <dbReference type="ChEBI" id="CHEBI:15377"/>
        <dbReference type="ChEBI" id="CHEBI:15378"/>
        <dbReference type="ChEBI" id="CHEBI:72998"/>
        <dbReference type="ChEBI" id="CHEBI:72999"/>
    </reaction>
    <physiologicalReaction direction="left-to-right" evidence="33">
        <dbReference type="Rhea" id="RHEA:41224"/>
    </physiologicalReaction>
</comment>
<evidence type="ECO:0000256" key="26">
    <source>
        <dbReference type="ARBA" id="ARBA00047363"/>
    </source>
</evidence>
<dbReference type="GO" id="GO:0004806">
    <property type="term" value="F:triacylglycerol lipase activity"/>
    <property type="evidence" value="ECO:0007669"/>
    <property type="project" value="UniProtKB-EC"/>
</dbReference>
<evidence type="ECO:0000256" key="7">
    <source>
        <dbReference type="ARBA" id="ARBA00022475"/>
    </source>
</evidence>
<evidence type="ECO:0000256" key="20">
    <source>
        <dbReference type="ARBA" id="ARBA00029723"/>
    </source>
</evidence>
<dbReference type="GO" id="GO:0004622">
    <property type="term" value="F:phosphatidylcholine lysophospholipase activity"/>
    <property type="evidence" value="ECO:0007669"/>
    <property type="project" value="UniProtKB-EC"/>
</dbReference>
<evidence type="ECO:0000256" key="24">
    <source>
        <dbReference type="ARBA" id="ARBA00045916"/>
    </source>
</evidence>
<comment type="catalytic activity">
    <reaction evidence="40">
        <text>1-hexadecanoyl-2-(9Z-octadecenoyl)-sn-glycero-3-phosphocholine + H2O = 1-hexadecanoyl-sn-glycero-3-phosphocholine + (9Z)-octadecenoate + H(+)</text>
        <dbReference type="Rhea" id="RHEA:38779"/>
        <dbReference type="ChEBI" id="CHEBI:15377"/>
        <dbReference type="ChEBI" id="CHEBI:15378"/>
        <dbReference type="ChEBI" id="CHEBI:30823"/>
        <dbReference type="ChEBI" id="CHEBI:72998"/>
        <dbReference type="ChEBI" id="CHEBI:73001"/>
    </reaction>
    <physiologicalReaction direction="left-to-right" evidence="40">
        <dbReference type="Rhea" id="RHEA:38780"/>
    </physiologicalReaction>
</comment>
<evidence type="ECO:0000256" key="33">
    <source>
        <dbReference type="ARBA" id="ARBA00048227"/>
    </source>
</evidence>
<dbReference type="AlphaFoldDB" id="A0AAJ7JA78"/>
<evidence type="ECO:0000256" key="5">
    <source>
        <dbReference type="ARBA" id="ARBA00013279"/>
    </source>
</evidence>
<dbReference type="InterPro" id="IPR038885">
    <property type="entry name" value="PLB1"/>
</dbReference>
<name>A0AAJ7JA78_9HYME</name>
<comment type="catalytic activity">
    <reaction evidence="19">
        <text>a 1,2-diacyl-sn-glycero-3-phosphocholine + H2O = a 1-acyl-sn-glycero-3-phosphocholine + a fatty acid + H(+)</text>
        <dbReference type="Rhea" id="RHEA:15801"/>
        <dbReference type="ChEBI" id="CHEBI:15377"/>
        <dbReference type="ChEBI" id="CHEBI:15378"/>
        <dbReference type="ChEBI" id="CHEBI:28868"/>
        <dbReference type="ChEBI" id="CHEBI:57643"/>
        <dbReference type="ChEBI" id="CHEBI:58168"/>
        <dbReference type="EC" id="3.1.1.4"/>
    </reaction>
    <physiologicalReaction direction="left-to-right" evidence="19">
        <dbReference type="Rhea" id="RHEA:15802"/>
    </physiologicalReaction>
</comment>
<evidence type="ECO:0000256" key="31">
    <source>
        <dbReference type="ARBA" id="ARBA00048049"/>
    </source>
</evidence>
<dbReference type="EC" id="3.1.1.3" evidence="5"/>
<dbReference type="GO" id="GO:0004623">
    <property type="term" value="F:phospholipase A2 activity"/>
    <property type="evidence" value="ECO:0007669"/>
    <property type="project" value="UniProtKB-EC"/>
</dbReference>
<dbReference type="GeneID" id="108629599"/>
<proteinExistence type="inferred from homology"/>
<comment type="catalytic activity">
    <reaction evidence="32">
        <text>1,2-di-(9Z-octadecenoyl)-sn-glycero-3-phosphocholine + H2O = 1-(9Z-octadecenoyl)-sn-glycero-3-phosphocholine + (9Z)-octadecenoate + H(+)</text>
        <dbReference type="Rhea" id="RHEA:40923"/>
        <dbReference type="ChEBI" id="CHEBI:15377"/>
        <dbReference type="ChEBI" id="CHEBI:15378"/>
        <dbReference type="ChEBI" id="CHEBI:28610"/>
        <dbReference type="ChEBI" id="CHEBI:30823"/>
        <dbReference type="ChEBI" id="CHEBI:74669"/>
    </reaction>
    <physiologicalReaction direction="left-to-right" evidence="32">
        <dbReference type="Rhea" id="RHEA:40924"/>
    </physiologicalReaction>
</comment>
<comment type="catalytic activity">
    <reaction evidence="31">
        <text>a 1-O-alkyl-2-acyl-sn-glycero-3-phosphocholine + H2O = a 1-O-alkyl-sn-glycero-3-phosphocholine + a fatty acid + H(+)</text>
        <dbReference type="Rhea" id="RHEA:36231"/>
        <dbReference type="ChEBI" id="CHEBI:15377"/>
        <dbReference type="ChEBI" id="CHEBI:15378"/>
        <dbReference type="ChEBI" id="CHEBI:28868"/>
        <dbReference type="ChEBI" id="CHEBI:30909"/>
        <dbReference type="ChEBI" id="CHEBI:36702"/>
        <dbReference type="EC" id="3.1.1.4"/>
    </reaction>
    <physiologicalReaction direction="left-to-right" evidence="31">
        <dbReference type="Rhea" id="RHEA:36232"/>
    </physiologicalReaction>
</comment>
<comment type="catalytic activity">
    <reaction evidence="46">
        <text>2-(9Z-octadecenoyl)-glycerol + H2O = glycerol + (9Z)-octadecenoate + H(+)</text>
        <dbReference type="Rhea" id="RHEA:38491"/>
        <dbReference type="ChEBI" id="CHEBI:15377"/>
        <dbReference type="ChEBI" id="CHEBI:15378"/>
        <dbReference type="ChEBI" id="CHEBI:17754"/>
        <dbReference type="ChEBI" id="CHEBI:30823"/>
        <dbReference type="ChEBI" id="CHEBI:73990"/>
    </reaction>
    <physiologicalReaction direction="left-to-right" evidence="46">
        <dbReference type="Rhea" id="RHEA:38492"/>
    </physiologicalReaction>
</comment>
<comment type="catalytic activity">
    <reaction evidence="27">
        <text>1-(9Z-octadecenoyl)-glycerol + H2O = glycerol + (9Z)-octadecenoate + H(+)</text>
        <dbReference type="Rhea" id="RHEA:38487"/>
        <dbReference type="ChEBI" id="CHEBI:15377"/>
        <dbReference type="ChEBI" id="CHEBI:15378"/>
        <dbReference type="ChEBI" id="CHEBI:17754"/>
        <dbReference type="ChEBI" id="CHEBI:30823"/>
        <dbReference type="ChEBI" id="CHEBI:75342"/>
    </reaction>
    <physiologicalReaction direction="left-to-right" evidence="27">
        <dbReference type="Rhea" id="RHEA:38488"/>
    </physiologicalReaction>
</comment>
<dbReference type="SUPFAM" id="SSF52266">
    <property type="entry name" value="SGNH hydrolase"/>
    <property type="match status" value="2"/>
</dbReference>
<keyword evidence="9 47" id="KW-0732">Signal</keyword>
<comment type="catalytic activity">
    <reaction evidence="35">
        <text>1-octadecanoyl-2-(9Z,12Z)-octadecadienoyl-sn-glycerol + H2O = 1-octadecanoyl-sn-glycerol + (9Z,12Z)-octadecadienoate + H(+)</text>
        <dbReference type="Rhea" id="RHEA:40927"/>
        <dbReference type="ChEBI" id="CHEBI:15377"/>
        <dbReference type="ChEBI" id="CHEBI:15378"/>
        <dbReference type="ChEBI" id="CHEBI:30245"/>
        <dbReference type="ChEBI" id="CHEBI:75550"/>
        <dbReference type="ChEBI" id="CHEBI:77097"/>
    </reaction>
    <physiologicalReaction direction="left-to-right" evidence="35">
        <dbReference type="Rhea" id="RHEA:40928"/>
    </physiologicalReaction>
</comment>
<comment type="catalytic activity">
    <reaction evidence="25">
        <text>1-hexadecanoyl-2-(9Z)-octadecenoyl-3-octadecanoyl-sn-glycerol + H2O = 2-(9Z-octadecenoyl)-3-octadecanoyl-sn-glycerol + hexadecanoate + H(+)</text>
        <dbReference type="Rhea" id="RHEA:41107"/>
        <dbReference type="ChEBI" id="CHEBI:7896"/>
        <dbReference type="ChEBI" id="CHEBI:15377"/>
        <dbReference type="ChEBI" id="CHEBI:15378"/>
        <dbReference type="ChEBI" id="CHEBI:75558"/>
        <dbReference type="ChEBI" id="CHEBI:77623"/>
    </reaction>
    <physiologicalReaction direction="left-to-right" evidence="25">
        <dbReference type="Rhea" id="RHEA:41108"/>
    </physiologicalReaction>
</comment>
<keyword evidence="7" id="KW-1003">Cell membrane</keyword>
<gene>
    <name evidence="49" type="primary">LOC108629599</name>
</gene>